<evidence type="ECO:0000313" key="3">
    <source>
        <dbReference type="EMBL" id="GAH82449.1"/>
    </source>
</evidence>
<dbReference type="PANTHER" id="PTHR43399">
    <property type="entry name" value="SUBTILISIN-RELATED"/>
    <property type="match status" value="1"/>
</dbReference>
<sequence>MTEERLAQYDLVVLQNPILPYNPLEFNNLKNYFENGGNLLFLGTRYQDLCVENINELFSYIDLNITINEENVANEEWIGVGATVSTQSITNFNNSLIFQGVSKFSWEYGSTLSVMENAEAIASTEDKIIAAAYDHNSFEGGLYKGVAPGISIINAKAGDATGLEEGDIISAIQWSANTANADIISMSFGDSYPIASDLMILALASVTENGIITVSSAGNSGPEYLSGGS</sequence>
<dbReference type="Pfam" id="PF00082">
    <property type="entry name" value="Peptidase_S8"/>
    <property type="match status" value="1"/>
</dbReference>
<organism evidence="3">
    <name type="scientific">marine sediment metagenome</name>
    <dbReference type="NCBI Taxonomy" id="412755"/>
    <lineage>
        <taxon>unclassified sequences</taxon>
        <taxon>metagenomes</taxon>
        <taxon>ecological metagenomes</taxon>
    </lineage>
</organism>
<dbReference type="PROSITE" id="PS51892">
    <property type="entry name" value="SUBTILASE"/>
    <property type="match status" value="1"/>
</dbReference>
<gene>
    <name evidence="3" type="ORF">S03H2_63143</name>
</gene>
<dbReference type="InterPro" id="IPR036852">
    <property type="entry name" value="Peptidase_S8/S53_dom_sf"/>
</dbReference>
<reference evidence="3" key="1">
    <citation type="journal article" date="2014" name="Front. Microbiol.">
        <title>High frequency of phylogenetically diverse reductive dehalogenase-homologous genes in deep subseafloor sedimentary metagenomes.</title>
        <authorList>
            <person name="Kawai M."/>
            <person name="Futagami T."/>
            <person name="Toyoda A."/>
            <person name="Takaki Y."/>
            <person name="Nishi S."/>
            <person name="Hori S."/>
            <person name="Arai W."/>
            <person name="Tsubouchi T."/>
            <person name="Morono Y."/>
            <person name="Uchiyama I."/>
            <person name="Ito T."/>
            <person name="Fujiyama A."/>
            <person name="Inagaki F."/>
            <person name="Takami H."/>
        </authorList>
    </citation>
    <scope>NUCLEOTIDE SEQUENCE</scope>
    <source>
        <strain evidence="3">Expedition CK06-06</strain>
    </source>
</reference>
<dbReference type="Gene3D" id="3.40.50.200">
    <property type="entry name" value="Peptidase S8/S53 domain"/>
    <property type="match status" value="1"/>
</dbReference>
<evidence type="ECO:0000259" key="2">
    <source>
        <dbReference type="Pfam" id="PF00082"/>
    </source>
</evidence>
<evidence type="ECO:0000256" key="1">
    <source>
        <dbReference type="ARBA" id="ARBA00011073"/>
    </source>
</evidence>
<dbReference type="GO" id="GO:0006508">
    <property type="term" value="P:proteolysis"/>
    <property type="evidence" value="ECO:0007669"/>
    <property type="project" value="InterPro"/>
</dbReference>
<feature type="non-terminal residue" evidence="3">
    <location>
        <position position="229"/>
    </location>
</feature>
<protein>
    <recommendedName>
        <fullName evidence="2">Peptidase S8/S53 domain-containing protein</fullName>
    </recommendedName>
</protein>
<dbReference type="InterPro" id="IPR000209">
    <property type="entry name" value="Peptidase_S8/S53_dom"/>
</dbReference>
<proteinExistence type="inferred from homology"/>
<dbReference type="SUPFAM" id="SSF52743">
    <property type="entry name" value="Subtilisin-like"/>
    <property type="match status" value="1"/>
</dbReference>
<dbReference type="PANTHER" id="PTHR43399:SF4">
    <property type="entry name" value="CELL WALL-ASSOCIATED PROTEASE"/>
    <property type="match status" value="1"/>
</dbReference>
<dbReference type="InterPro" id="IPR051048">
    <property type="entry name" value="Peptidase_S8/S53_subtilisin"/>
</dbReference>
<comment type="caution">
    <text evidence="3">The sequence shown here is derived from an EMBL/GenBank/DDBJ whole genome shotgun (WGS) entry which is preliminary data.</text>
</comment>
<dbReference type="AlphaFoldDB" id="X1JW24"/>
<comment type="similarity">
    <text evidence="1">Belongs to the peptidase S8 family.</text>
</comment>
<dbReference type="SUPFAM" id="SSF52317">
    <property type="entry name" value="Class I glutamine amidotransferase-like"/>
    <property type="match status" value="1"/>
</dbReference>
<name>X1JW24_9ZZZZ</name>
<dbReference type="InterPro" id="IPR029062">
    <property type="entry name" value="Class_I_gatase-like"/>
</dbReference>
<feature type="domain" description="Peptidase S8/S53" evidence="2">
    <location>
        <begin position="130"/>
        <end position="221"/>
    </location>
</feature>
<dbReference type="GO" id="GO:0004252">
    <property type="term" value="F:serine-type endopeptidase activity"/>
    <property type="evidence" value="ECO:0007669"/>
    <property type="project" value="InterPro"/>
</dbReference>
<accession>X1JW24</accession>
<dbReference type="EMBL" id="BARU01040880">
    <property type="protein sequence ID" value="GAH82449.1"/>
    <property type="molecule type" value="Genomic_DNA"/>
</dbReference>